<evidence type="ECO:0000256" key="1">
    <source>
        <dbReference type="ARBA" id="ARBA00023015"/>
    </source>
</evidence>
<dbReference type="EMBL" id="CP045644">
    <property type="protein sequence ID" value="QFZ86535.1"/>
    <property type="molecule type" value="Genomic_DNA"/>
</dbReference>
<keyword evidence="2" id="KW-0238">DNA-binding</keyword>
<dbReference type="SUPFAM" id="SSF46689">
    <property type="entry name" value="Homeodomain-like"/>
    <property type="match status" value="2"/>
</dbReference>
<evidence type="ECO:0000259" key="4">
    <source>
        <dbReference type="PROSITE" id="PS01124"/>
    </source>
</evidence>
<dbReference type="SMART" id="SM00342">
    <property type="entry name" value="HTH_ARAC"/>
    <property type="match status" value="1"/>
</dbReference>
<name>A0A5Q0MDG9_VARPD</name>
<dbReference type="AlphaFoldDB" id="A0A5Q0MDG9"/>
<evidence type="ECO:0000313" key="6">
    <source>
        <dbReference type="Proteomes" id="UP000326780"/>
    </source>
</evidence>
<keyword evidence="3" id="KW-0804">Transcription</keyword>
<dbReference type="InterPro" id="IPR018060">
    <property type="entry name" value="HTH_AraC"/>
</dbReference>
<dbReference type="PANTHER" id="PTHR46796">
    <property type="entry name" value="HTH-TYPE TRANSCRIPTIONAL ACTIVATOR RHAS-RELATED"/>
    <property type="match status" value="1"/>
</dbReference>
<protein>
    <submittedName>
        <fullName evidence="5">Helix-turn-helix domain-containing protein</fullName>
    </submittedName>
</protein>
<organism evidence="5 6">
    <name type="scientific">Variovorax paradoxus</name>
    <dbReference type="NCBI Taxonomy" id="34073"/>
    <lineage>
        <taxon>Bacteria</taxon>
        <taxon>Pseudomonadati</taxon>
        <taxon>Pseudomonadota</taxon>
        <taxon>Betaproteobacteria</taxon>
        <taxon>Burkholderiales</taxon>
        <taxon>Comamonadaceae</taxon>
        <taxon>Variovorax</taxon>
    </lineage>
</organism>
<evidence type="ECO:0000256" key="3">
    <source>
        <dbReference type="ARBA" id="ARBA00023163"/>
    </source>
</evidence>
<dbReference type="GO" id="GO:0003700">
    <property type="term" value="F:DNA-binding transcription factor activity"/>
    <property type="evidence" value="ECO:0007669"/>
    <property type="project" value="InterPro"/>
</dbReference>
<dbReference type="InterPro" id="IPR050204">
    <property type="entry name" value="AraC_XylS_family_regulators"/>
</dbReference>
<evidence type="ECO:0000313" key="5">
    <source>
        <dbReference type="EMBL" id="QFZ86535.1"/>
    </source>
</evidence>
<accession>A0A5Q0MDG9</accession>
<dbReference type="InterPro" id="IPR009057">
    <property type="entry name" value="Homeodomain-like_sf"/>
</dbReference>
<gene>
    <name evidence="5" type="ORF">GFK26_29075</name>
</gene>
<feature type="domain" description="HTH araC/xylS-type" evidence="4">
    <location>
        <begin position="192"/>
        <end position="290"/>
    </location>
</feature>
<dbReference type="GO" id="GO:0043565">
    <property type="term" value="F:sequence-specific DNA binding"/>
    <property type="evidence" value="ECO:0007669"/>
    <property type="project" value="InterPro"/>
</dbReference>
<dbReference type="Pfam" id="PF12833">
    <property type="entry name" value="HTH_18"/>
    <property type="match status" value="1"/>
</dbReference>
<sequence>MSDTDLDTDFRGHGGVAPDVALSGDSFVAPPATDSLRVDVRQTPGGVVGYEALPDHRLKLHAGAPVAGACQFHRFLYTRGDLDILPAGSTDIWHEESASTSVVVRMAPALLARTADEMGLPAERAVLGERHQFRDPQIEHIAWALDAERRAGFPNGRLYTDSLGTALAVQLIAAGPQVAPSPAQGLTRLQLKRVTEFIEAHLDGDLSLAALAEVAGLSASHLKTQFKRSTGQAVHAYVVHRRVDRARSLLLNSELPASLVALESGFSHQSHMARCMRRVLGLTPGEVRRAA</sequence>
<evidence type="ECO:0000256" key="2">
    <source>
        <dbReference type="ARBA" id="ARBA00023125"/>
    </source>
</evidence>
<keyword evidence="1" id="KW-0805">Transcription regulation</keyword>
<dbReference type="RefSeq" id="WP_153285014.1">
    <property type="nucleotide sequence ID" value="NZ_CP045644.1"/>
</dbReference>
<reference evidence="5 6" key="1">
    <citation type="submission" date="2019-10" db="EMBL/GenBank/DDBJ databases">
        <title>Complete genome sequence of Variovorax paradoxus 5C-2.</title>
        <authorList>
            <person name="Gogoleva N.E."/>
            <person name="Balkin A.S."/>
        </authorList>
    </citation>
    <scope>NUCLEOTIDE SEQUENCE [LARGE SCALE GENOMIC DNA]</scope>
    <source>
        <strain evidence="5 6">5C-2</strain>
    </source>
</reference>
<dbReference type="PANTHER" id="PTHR46796:SF6">
    <property type="entry name" value="ARAC SUBFAMILY"/>
    <property type="match status" value="1"/>
</dbReference>
<dbReference type="Proteomes" id="UP000326780">
    <property type="component" value="Chromosome"/>
</dbReference>
<dbReference type="Gene3D" id="1.10.10.60">
    <property type="entry name" value="Homeodomain-like"/>
    <property type="match status" value="1"/>
</dbReference>
<proteinExistence type="predicted"/>
<dbReference type="PROSITE" id="PS01124">
    <property type="entry name" value="HTH_ARAC_FAMILY_2"/>
    <property type="match status" value="1"/>
</dbReference>